<comment type="caution">
    <text evidence="1">The sequence shown here is derived from an EMBL/GenBank/DDBJ whole genome shotgun (WGS) entry which is preliminary data.</text>
</comment>
<protein>
    <submittedName>
        <fullName evidence="1">Uncharacterized protein</fullName>
    </submittedName>
</protein>
<evidence type="ECO:0000313" key="1">
    <source>
        <dbReference type="EMBL" id="KAK5854829.1"/>
    </source>
</evidence>
<name>A0AAN7X6E6_ELEMC</name>
<accession>A0AAN7X6E6</accession>
<evidence type="ECO:0000313" key="2">
    <source>
        <dbReference type="Proteomes" id="UP001346869"/>
    </source>
</evidence>
<dbReference type="AlphaFoldDB" id="A0AAN7X6E6"/>
<proteinExistence type="predicted"/>
<keyword evidence="2" id="KW-1185">Reference proteome</keyword>
<dbReference type="Proteomes" id="UP001346869">
    <property type="component" value="Unassembled WGS sequence"/>
</dbReference>
<gene>
    <name evidence="1" type="ORF">PBY51_004987</name>
</gene>
<sequence>MPPSLPADYDLPSKQVVLSPSPPANPILLSPASFPPTCHPPSFPSPLPLSSLDPPSLSASDWMMLAVLDPEHGKGAL</sequence>
<reference evidence="1 2" key="1">
    <citation type="journal article" date="2023" name="Genes (Basel)">
        <title>Chromosome-Level Genome Assembly and Circadian Gene Repertoire of the Patagonia Blennie Eleginops maclovinus-The Closest Ancestral Proxy of Antarctic Cryonotothenioids.</title>
        <authorList>
            <person name="Cheng C.C."/>
            <person name="Rivera-Colon A.G."/>
            <person name="Minhas B.F."/>
            <person name="Wilson L."/>
            <person name="Rayamajhi N."/>
            <person name="Vargas-Chacoff L."/>
            <person name="Catchen J.M."/>
        </authorList>
    </citation>
    <scope>NUCLEOTIDE SEQUENCE [LARGE SCALE GENOMIC DNA]</scope>
    <source>
        <strain evidence="1">JMC-PN-2008</strain>
    </source>
</reference>
<dbReference type="EMBL" id="JAUZQC010000018">
    <property type="protein sequence ID" value="KAK5854829.1"/>
    <property type="molecule type" value="Genomic_DNA"/>
</dbReference>
<organism evidence="1 2">
    <name type="scientific">Eleginops maclovinus</name>
    <name type="common">Patagonian blennie</name>
    <name type="synonym">Eleginus maclovinus</name>
    <dbReference type="NCBI Taxonomy" id="56733"/>
    <lineage>
        <taxon>Eukaryota</taxon>
        <taxon>Metazoa</taxon>
        <taxon>Chordata</taxon>
        <taxon>Craniata</taxon>
        <taxon>Vertebrata</taxon>
        <taxon>Euteleostomi</taxon>
        <taxon>Actinopterygii</taxon>
        <taxon>Neopterygii</taxon>
        <taxon>Teleostei</taxon>
        <taxon>Neoteleostei</taxon>
        <taxon>Acanthomorphata</taxon>
        <taxon>Eupercaria</taxon>
        <taxon>Perciformes</taxon>
        <taxon>Notothenioidei</taxon>
        <taxon>Eleginopidae</taxon>
        <taxon>Eleginops</taxon>
    </lineage>
</organism>
<reference evidence="1 2" key="2">
    <citation type="journal article" date="2023" name="Mol. Biol. Evol.">
        <title>Genomics of Secondarily Temperate Adaptation in the Only Non-Antarctic Icefish.</title>
        <authorList>
            <person name="Rivera-Colon A.G."/>
            <person name="Rayamajhi N."/>
            <person name="Minhas B.F."/>
            <person name="Madrigal G."/>
            <person name="Bilyk K.T."/>
            <person name="Yoon V."/>
            <person name="Hune M."/>
            <person name="Gregory S."/>
            <person name="Cheng C.H.C."/>
            <person name="Catchen J.M."/>
        </authorList>
    </citation>
    <scope>NUCLEOTIDE SEQUENCE [LARGE SCALE GENOMIC DNA]</scope>
    <source>
        <strain evidence="1">JMC-PN-2008</strain>
    </source>
</reference>